<evidence type="ECO:0000313" key="3">
    <source>
        <dbReference type="Proteomes" id="UP000572984"/>
    </source>
</evidence>
<sequence>MAKITYQGEAESIQWFGVTFPKGKAVETDNEALIAKAQRNPFFKTAALVDKKTKAEIEAENRAREEAEEQRQREEEEEARRTLELNGGFGGGDDGSEPEGGEEAETSSRTRSRRS</sequence>
<dbReference type="Proteomes" id="UP000572984">
    <property type="component" value="Unassembled WGS sequence"/>
</dbReference>
<evidence type="ECO:0000256" key="1">
    <source>
        <dbReference type="SAM" id="MobiDB-lite"/>
    </source>
</evidence>
<keyword evidence="3" id="KW-1185">Reference proteome</keyword>
<evidence type="ECO:0000313" key="2">
    <source>
        <dbReference type="EMBL" id="MBA1156928.1"/>
    </source>
</evidence>
<gene>
    <name evidence="2" type="ORF">H0S73_12400</name>
</gene>
<dbReference type="EMBL" id="JACDXJ010000001">
    <property type="protein sequence ID" value="MBA1156928.1"/>
    <property type="molecule type" value="Genomic_DNA"/>
</dbReference>
<name>A0A838BNA5_9HYPH</name>
<feature type="region of interest" description="Disordered" evidence="1">
    <location>
        <begin position="59"/>
        <end position="115"/>
    </location>
</feature>
<organism evidence="2 3">
    <name type="scientific">Microvirga mediterraneensis</name>
    <dbReference type="NCBI Taxonomy" id="2754695"/>
    <lineage>
        <taxon>Bacteria</taxon>
        <taxon>Pseudomonadati</taxon>
        <taxon>Pseudomonadota</taxon>
        <taxon>Alphaproteobacteria</taxon>
        <taxon>Hyphomicrobiales</taxon>
        <taxon>Methylobacteriaceae</taxon>
        <taxon>Microvirga</taxon>
    </lineage>
</organism>
<dbReference type="AlphaFoldDB" id="A0A838BNA5"/>
<reference evidence="2 3" key="1">
    <citation type="submission" date="2020-07" db="EMBL/GenBank/DDBJ databases">
        <title>Draft genome and description of Microvirga mediterraneensis Marseille-Q2068 sp. nov.</title>
        <authorList>
            <person name="Boxberger M."/>
        </authorList>
    </citation>
    <scope>NUCLEOTIDE SEQUENCE [LARGE SCALE GENOMIC DNA]</scope>
    <source>
        <strain evidence="2 3">Marseille-Q2068</strain>
    </source>
</reference>
<feature type="compositionally biased region" description="Acidic residues" evidence="1">
    <location>
        <begin position="94"/>
        <end position="105"/>
    </location>
</feature>
<dbReference type="RefSeq" id="WP_181052449.1">
    <property type="nucleotide sequence ID" value="NZ_JACDXJ010000001.1"/>
</dbReference>
<proteinExistence type="predicted"/>
<protein>
    <submittedName>
        <fullName evidence="2">Uncharacterized protein</fullName>
    </submittedName>
</protein>
<feature type="compositionally biased region" description="Basic and acidic residues" evidence="1">
    <location>
        <begin position="59"/>
        <end position="83"/>
    </location>
</feature>
<accession>A0A838BNA5</accession>
<comment type="caution">
    <text evidence="2">The sequence shown here is derived from an EMBL/GenBank/DDBJ whole genome shotgun (WGS) entry which is preliminary data.</text>
</comment>